<comment type="caution">
    <text evidence="7">The sequence shown here is derived from an EMBL/GenBank/DDBJ whole genome shotgun (WGS) entry which is preliminary data.</text>
</comment>
<keyword evidence="8" id="KW-1185">Reference proteome</keyword>
<dbReference type="VEuPathDB" id="FungiDB:TREMEDRAFT_67755"/>
<evidence type="ECO:0000256" key="3">
    <source>
        <dbReference type="ARBA" id="ARBA00023315"/>
    </source>
</evidence>
<sequence>MFALSSISHGQPKTFSNQDVLPRLPVPGLDQSLQAYLKSLTPLLEQKLTYQYAGASLTHEVEKRRVFIRDFAAEDGIGRVLQERLKDLDHVSPHNWLDDTLWLVLAYHSWRAPLVVNSNWWLLFAPDPKDRTPSTQDLSQPNPNPTTTTSPGSQGGGQQEWVTDWQIRKSAWILRRLAELRLKLQREEISPDSSRSGPFCMSQYRKLFNFSRIPLPNSDAFSAIKSRAIHATVMIDDRIYSVEVFASPTSPHAVPEPLSPAEIEANLRSVVKDAKQARDVDDNPPKVGLLTADERDQWTKNREHLLLLSPTNRETLDSISFSLVVLSLDTYTLPPSPTDDPLCLPSVDAHLRNVATGVEGGRNRWFDKPISIPVETTGRAGIMGEHSPVDALIPSIAIEYVLGTPVDESQFEGSVKDGSGWKRLEWVVDDILLSEIDQCQKRNQTLIEDSDASQLWWGEYGAEWIKKHAKLSPDAFLQQALQLAWYKDQGYATATYETASTRTMLHGRTDVIRTLSVESRDFVKGMLNQELPDEEKYELLSAACTNHNILTRTSSSGQGFDRHLMGLKTRLREGETHPLFEDELYAKSQEWKLSTSGLSAGQRFMGTGFGAAWPDGYGINYLAGPNLIKFGIESKYSCPTTSTTIFKHHLVQALRDMRRVCEAAVSSSSSSSMDMKSKM</sequence>
<gene>
    <name evidence="7" type="ORF">M231_03057</name>
</gene>
<reference evidence="7 8" key="1">
    <citation type="submission" date="2016-06" db="EMBL/GenBank/DDBJ databases">
        <title>Evolution of pathogenesis and genome organization in the Tremellales.</title>
        <authorList>
            <person name="Cuomo C."/>
            <person name="Litvintseva A."/>
            <person name="Heitman J."/>
            <person name="Chen Y."/>
            <person name="Sun S."/>
            <person name="Springer D."/>
            <person name="Dromer F."/>
            <person name="Young S."/>
            <person name="Zeng Q."/>
            <person name="Chapman S."/>
            <person name="Gujja S."/>
            <person name="Saif S."/>
            <person name="Birren B."/>
        </authorList>
    </citation>
    <scope>NUCLEOTIDE SEQUENCE [LARGE SCALE GENOMIC DNA]</scope>
    <source>
        <strain evidence="7 8">ATCC 28783</strain>
    </source>
</reference>
<evidence type="ECO:0000256" key="2">
    <source>
        <dbReference type="ARBA" id="ARBA00022679"/>
    </source>
</evidence>
<dbReference type="InterPro" id="IPR023213">
    <property type="entry name" value="CAT-like_dom_sf"/>
</dbReference>
<proteinExistence type="inferred from homology"/>
<comment type="similarity">
    <text evidence="1">Belongs to the carnitine/choline acetyltransferase family.</text>
</comment>
<dbReference type="InterPro" id="IPR000542">
    <property type="entry name" value="Carn_acyl_trans"/>
</dbReference>
<dbReference type="GO" id="GO:0016746">
    <property type="term" value="F:acyltransferase activity"/>
    <property type="evidence" value="ECO:0007669"/>
    <property type="project" value="UniProtKB-KW"/>
</dbReference>
<evidence type="ECO:0000256" key="1">
    <source>
        <dbReference type="ARBA" id="ARBA00005232"/>
    </source>
</evidence>
<dbReference type="AlphaFoldDB" id="A0A4Q1BPL2"/>
<keyword evidence="2 7" id="KW-0808">Transferase</keyword>
<feature type="active site" description="Proton acceptor" evidence="4">
    <location>
        <position position="386"/>
    </location>
</feature>
<keyword evidence="3" id="KW-0012">Acyltransferase</keyword>
<dbReference type="SUPFAM" id="SSF52777">
    <property type="entry name" value="CoA-dependent acyltransferases"/>
    <property type="match status" value="2"/>
</dbReference>
<dbReference type="Gene3D" id="3.30.559.70">
    <property type="entry name" value="Choline/Carnitine o-acyltransferase, domain 2"/>
    <property type="match status" value="1"/>
</dbReference>
<dbReference type="STRING" id="5217.A0A4Q1BPL2"/>
<dbReference type="OrthoDB" id="240216at2759"/>
<dbReference type="EMBL" id="SDIL01000028">
    <property type="protein sequence ID" value="RXK39702.1"/>
    <property type="molecule type" value="Genomic_DNA"/>
</dbReference>
<dbReference type="InParanoid" id="A0A4Q1BPL2"/>
<dbReference type="Gene3D" id="3.30.559.10">
    <property type="entry name" value="Chloramphenicol acetyltransferase-like domain"/>
    <property type="match status" value="1"/>
</dbReference>
<feature type="compositionally biased region" description="Low complexity" evidence="5">
    <location>
        <begin position="139"/>
        <end position="152"/>
    </location>
</feature>
<evidence type="ECO:0000256" key="4">
    <source>
        <dbReference type="PIRSR" id="PIRSR600542-1"/>
    </source>
</evidence>
<accession>A0A4Q1BPL2</accession>
<evidence type="ECO:0000259" key="6">
    <source>
        <dbReference type="Pfam" id="PF00755"/>
    </source>
</evidence>
<evidence type="ECO:0000313" key="8">
    <source>
        <dbReference type="Proteomes" id="UP000289152"/>
    </source>
</evidence>
<evidence type="ECO:0000256" key="5">
    <source>
        <dbReference type="SAM" id="MobiDB-lite"/>
    </source>
</evidence>
<dbReference type="Proteomes" id="UP000289152">
    <property type="component" value="Unassembled WGS sequence"/>
</dbReference>
<dbReference type="PROSITE" id="PS00439">
    <property type="entry name" value="ACYLTRANSF_C_1"/>
    <property type="match status" value="1"/>
</dbReference>
<dbReference type="Pfam" id="PF00755">
    <property type="entry name" value="Carn_acyltransf"/>
    <property type="match status" value="1"/>
</dbReference>
<dbReference type="InterPro" id="IPR039551">
    <property type="entry name" value="Cho/carn_acyl_trans"/>
</dbReference>
<protein>
    <submittedName>
        <fullName evidence="7">Carnitine acetyltransferase</fullName>
    </submittedName>
</protein>
<dbReference type="InterPro" id="IPR042231">
    <property type="entry name" value="Cho/carn_acyl_trans_2"/>
</dbReference>
<evidence type="ECO:0000313" key="7">
    <source>
        <dbReference type="EMBL" id="RXK39702.1"/>
    </source>
</evidence>
<organism evidence="7 8">
    <name type="scientific">Tremella mesenterica</name>
    <name type="common">Jelly fungus</name>
    <dbReference type="NCBI Taxonomy" id="5217"/>
    <lineage>
        <taxon>Eukaryota</taxon>
        <taxon>Fungi</taxon>
        <taxon>Dikarya</taxon>
        <taxon>Basidiomycota</taxon>
        <taxon>Agaricomycotina</taxon>
        <taxon>Tremellomycetes</taxon>
        <taxon>Tremellales</taxon>
        <taxon>Tremellaceae</taxon>
        <taxon>Tremella</taxon>
    </lineage>
</organism>
<feature type="domain" description="Choline/carnitine acyltransferase" evidence="6">
    <location>
        <begin position="24"/>
        <end position="651"/>
    </location>
</feature>
<dbReference type="PANTHER" id="PTHR22589:SF107">
    <property type="entry name" value="CHOLINE_CARNITINE ACYLTRANSFERASE DOMAIN-CONTAINING PROTEIN"/>
    <property type="match status" value="1"/>
</dbReference>
<dbReference type="PANTHER" id="PTHR22589">
    <property type="entry name" value="CARNITINE O-ACYLTRANSFERASE"/>
    <property type="match status" value="1"/>
</dbReference>
<feature type="region of interest" description="Disordered" evidence="5">
    <location>
        <begin position="132"/>
        <end position="160"/>
    </location>
</feature>
<name>A0A4Q1BPL2_TREME</name>